<protein>
    <submittedName>
        <fullName evidence="3">Transposase</fullName>
    </submittedName>
</protein>
<keyword evidence="4" id="KW-1185">Reference proteome</keyword>
<accession>A0A402A7C8</accession>
<dbReference type="PANTHER" id="PTHR33498:SF1">
    <property type="entry name" value="TRANSPOSASE FOR INSERTION SEQUENCE ELEMENT IS1557"/>
    <property type="match status" value="1"/>
</dbReference>
<dbReference type="Gene3D" id="1.10.10.60">
    <property type="entry name" value="Homeodomain-like"/>
    <property type="match status" value="1"/>
</dbReference>
<dbReference type="Proteomes" id="UP000287352">
    <property type="component" value="Unassembled WGS sequence"/>
</dbReference>
<comment type="caution">
    <text evidence="3">The sequence shown here is derived from an EMBL/GenBank/DDBJ whole genome shotgun (WGS) entry which is preliminary data.</text>
</comment>
<evidence type="ECO:0000259" key="2">
    <source>
        <dbReference type="PROSITE" id="PS50531"/>
    </source>
</evidence>
<dbReference type="NCBIfam" id="NF033550">
    <property type="entry name" value="transpos_ISL3"/>
    <property type="match status" value="1"/>
</dbReference>
<organism evidence="3 4">
    <name type="scientific">Tengunoibacter tsumagoiensis</name>
    <dbReference type="NCBI Taxonomy" id="2014871"/>
    <lineage>
        <taxon>Bacteria</taxon>
        <taxon>Bacillati</taxon>
        <taxon>Chloroflexota</taxon>
        <taxon>Ktedonobacteria</taxon>
        <taxon>Ktedonobacterales</taxon>
        <taxon>Dictyobacteraceae</taxon>
        <taxon>Tengunoibacter</taxon>
    </lineage>
</organism>
<dbReference type="Pfam" id="PF01610">
    <property type="entry name" value="DDE_Tnp_ISL3"/>
    <property type="match status" value="2"/>
</dbReference>
<dbReference type="InterPro" id="IPR002560">
    <property type="entry name" value="Transposase_DDE"/>
</dbReference>
<evidence type="ECO:0000313" key="3">
    <source>
        <dbReference type="EMBL" id="GCE15033.1"/>
    </source>
</evidence>
<dbReference type="AlphaFoldDB" id="A0A402A7C8"/>
<name>A0A402A7C8_9CHLR</name>
<gene>
    <name evidence="3" type="ORF">KTT_48920</name>
</gene>
<evidence type="ECO:0000256" key="1">
    <source>
        <dbReference type="SAM" id="MobiDB-lite"/>
    </source>
</evidence>
<sequence>MEPSSRLTSRLRSIVQAIVGAFNAKAGARLGKQLGIELSRTTFLSSLQQVQITPVGQVEHVGIDDFAWKRGKRYGTVIVDLDSHAIIDLLPDREAKSVKKWLESHPEIEIVSRDRDGIYADGAAQGAPQAIQCADRWHVCKNLGDAVESYLKRQPLSIPAPSPPTPALDKKEKPAYEQRKQERLSQATFERKQVIVEKVRELHRQGKSGHAITAELGLARGTVRKYLHIEGPVRIAPRTRKPSLLDPYYEYVCQRWNDEMPTALQLFEELQEKGFQGGISIVKDVVTRFRRGLPGLKQPPQSITVRPVPSTLSARELRWLLAKRKEDLTPEEKRCLAKLFEESQEICQIHRFLHSFLHLVRELKPDLLNGWMKEVRQSQITELVSFVNGIDRDYDAVRAGLTYTWSQGPVEGAVNKIKTHKRLMYGRASFSLLRKKMLHQKVS</sequence>
<feature type="region of interest" description="Disordered" evidence="1">
    <location>
        <begin position="155"/>
        <end position="174"/>
    </location>
</feature>
<proteinExistence type="predicted"/>
<dbReference type="InterPro" id="IPR017894">
    <property type="entry name" value="HTH_IS21_transposase_type"/>
</dbReference>
<feature type="domain" description="HTH IS21-type" evidence="2">
    <location>
        <begin position="194"/>
        <end position="256"/>
    </location>
</feature>
<dbReference type="InterPro" id="IPR047951">
    <property type="entry name" value="Transpos_ISL3"/>
</dbReference>
<dbReference type="EMBL" id="BIFR01000002">
    <property type="protein sequence ID" value="GCE15033.1"/>
    <property type="molecule type" value="Genomic_DNA"/>
</dbReference>
<evidence type="ECO:0000313" key="4">
    <source>
        <dbReference type="Proteomes" id="UP000287352"/>
    </source>
</evidence>
<reference evidence="4" key="1">
    <citation type="submission" date="2018-12" db="EMBL/GenBank/DDBJ databases">
        <title>Tengunoibacter tsumagoiensis gen. nov., sp. nov., Dictyobacter kobayashii sp. nov., D. alpinus sp. nov., and D. joshuensis sp. nov. and description of Dictyobacteraceae fam. nov. within the order Ktedonobacterales isolated from Tengu-no-mugimeshi.</title>
        <authorList>
            <person name="Wang C.M."/>
            <person name="Zheng Y."/>
            <person name="Sakai Y."/>
            <person name="Toyoda A."/>
            <person name="Minakuchi Y."/>
            <person name="Abe K."/>
            <person name="Yokota A."/>
            <person name="Yabe S."/>
        </authorList>
    </citation>
    <scope>NUCLEOTIDE SEQUENCE [LARGE SCALE GENOMIC DNA]</scope>
    <source>
        <strain evidence="4">Uno3</strain>
    </source>
</reference>
<dbReference type="PANTHER" id="PTHR33498">
    <property type="entry name" value="TRANSPOSASE FOR INSERTION SEQUENCE ELEMENT IS1557"/>
    <property type="match status" value="1"/>
</dbReference>
<dbReference type="PROSITE" id="PS50531">
    <property type="entry name" value="HTH_IS21"/>
    <property type="match status" value="1"/>
</dbReference>